<gene>
    <name evidence="8" type="ORF">CALVIDRAFT_532763</name>
</gene>
<keyword evidence="3" id="KW-0158">Chromosome</keyword>
<evidence type="ECO:0000256" key="4">
    <source>
        <dbReference type="ARBA" id="ARBA00023242"/>
    </source>
</evidence>
<dbReference type="InterPro" id="IPR013083">
    <property type="entry name" value="Znf_RING/FYVE/PHD"/>
</dbReference>
<evidence type="ECO:0000259" key="7">
    <source>
        <dbReference type="PROSITE" id="PS50815"/>
    </source>
</evidence>
<evidence type="ECO:0000256" key="6">
    <source>
        <dbReference type="SAM" id="MobiDB-lite"/>
    </source>
</evidence>
<dbReference type="InterPro" id="IPR036570">
    <property type="entry name" value="HORMA_dom_sf"/>
</dbReference>
<dbReference type="Gene3D" id="3.30.900.10">
    <property type="entry name" value="HORMA domain"/>
    <property type="match status" value="1"/>
</dbReference>
<keyword evidence="5" id="KW-0469">Meiosis</keyword>
<dbReference type="STRING" id="1330018.A0A167RQ40"/>
<protein>
    <submittedName>
        <fullName evidence="8">DNA-binding protein</fullName>
    </submittedName>
</protein>
<dbReference type="GO" id="GO:0051598">
    <property type="term" value="P:meiotic recombination checkpoint signaling"/>
    <property type="evidence" value="ECO:0007669"/>
    <property type="project" value="TreeGrafter"/>
</dbReference>
<evidence type="ECO:0000256" key="2">
    <source>
        <dbReference type="ARBA" id="ARBA00004286"/>
    </source>
</evidence>
<dbReference type="GO" id="GO:0005634">
    <property type="term" value="C:nucleus"/>
    <property type="evidence" value="ECO:0007669"/>
    <property type="project" value="UniProtKB-SubCell"/>
</dbReference>
<evidence type="ECO:0000313" key="9">
    <source>
        <dbReference type="Proteomes" id="UP000076738"/>
    </source>
</evidence>
<keyword evidence="8" id="KW-0238">DNA-binding</keyword>
<dbReference type="OrthoDB" id="1928087at2759"/>
<feature type="region of interest" description="Disordered" evidence="6">
    <location>
        <begin position="315"/>
        <end position="342"/>
    </location>
</feature>
<dbReference type="Pfam" id="PF02301">
    <property type="entry name" value="HORMA"/>
    <property type="match status" value="1"/>
</dbReference>
<comment type="subcellular location">
    <subcellularLocation>
        <location evidence="2">Chromosome</location>
    </subcellularLocation>
    <subcellularLocation>
        <location evidence="1">Nucleus</location>
    </subcellularLocation>
</comment>
<dbReference type="SUPFAM" id="SSF57903">
    <property type="entry name" value="FYVE/PHD zinc finger"/>
    <property type="match status" value="1"/>
</dbReference>
<dbReference type="Proteomes" id="UP000076738">
    <property type="component" value="Unassembled WGS sequence"/>
</dbReference>
<dbReference type="EMBL" id="KV417267">
    <property type="protein sequence ID" value="KZP01156.1"/>
    <property type="molecule type" value="Genomic_DNA"/>
</dbReference>
<organism evidence="8 9">
    <name type="scientific">Calocera viscosa (strain TUFC12733)</name>
    <dbReference type="NCBI Taxonomy" id="1330018"/>
    <lineage>
        <taxon>Eukaryota</taxon>
        <taxon>Fungi</taxon>
        <taxon>Dikarya</taxon>
        <taxon>Basidiomycota</taxon>
        <taxon>Agaricomycotina</taxon>
        <taxon>Dacrymycetes</taxon>
        <taxon>Dacrymycetales</taxon>
        <taxon>Dacrymycetaceae</taxon>
        <taxon>Calocera</taxon>
    </lineage>
</organism>
<feature type="region of interest" description="Disordered" evidence="6">
    <location>
        <begin position="631"/>
        <end position="685"/>
    </location>
</feature>
<dbReference type="PANTHER" id="PTHR48225:SF7">
    <property type="entry name" value="MEIOSIS-SPECIFIC PROTEIN HOP1"/>
    <property type="match status" value="1"/>
</dbReference>
<feature type="region of interest" description="Disordered" evidence="6">
    <location>
        <begin position="375"/>
        <end position="408"/>
    </location>
</feature>
<accession>A0A167RQ40</accession>
<dbReference type="PROSITE" id="PS50815">
    <property type="entry name" value="HORMA"/>
    <property type="match status" value="1"/>
</dbReference>
<dbReference type="GO" id="GO:0003677">
    <property type="term" value="F:DNA binding"/>
    <property type="evidence" value="ECO:0007669"/>
    <property type="project" value="UniProtKB-KW"/>
</dbReference>
<feature type="compositionally biased region" description="Low complexity" evidence="6">
    <location>
        <begin position="397"/>
        <end position="408"/>
    </location>
</feature>
<dbReference type="InterPro" id="IPR051294">
    <property type="entry name" value="HORMA_MeioticProgression"/>
</dbReference>
<dbReference type="Gene3D" id="3.30.40.10">
    <property type="entry name" value="Zinc/RING finger domain, C3HC4 (zinc finger)"/>
    <property type="match status" value="1"/>
</dbReference>
<dbReference type="InterPro" id="IPR011011">
    <property type="entry name" value="Znf_FYVE_PHD"/>
</dbReference>
<dbReference type="CDD" id="cd15517">
    <property type="entry name" value="PHD_TCF19_like"/>
    <property type="match status" value="1"/>
</dbReference>
<dbReference type="GO" id="GO:0007130">
    <property type="term" value="P:synaptonemal complex assembly"/>
    <property type="evidence" value="ECO:0007669"/>
    <property type="project" value="TreeGrafter"/>
</dbReference>
<sequence length="701" mass="78447">MQSVRRKQEQLVKQEQSLQMIKSLLSSGFGFITYYRGILPENNFVDGYISNNALTPPDPSQLSLRPNQASVKIIKPGVSAAGNKLLDYLEGGIFDAIEKQYLKSFMFAVYLDPQHPENIIECFTFSFSYHTIPGTQVVIPIFTGLRDDTPNRSFSKTPGKPSAQQQVEIGKVPTLGEVQHSIKTLLRLLTLTAQHNDPVPPKHYVTFKLFYNDGTPEDYEPPFFRPADSKDDRFHFATHDIEEQPLKMSIGSLNTSFHGVKVDFASVSDFIPSRHEYAKRLPINAQGVDSQDLSDEQLTARHLEDALSRRVVWDAEEPTTTHGGFPDRATEPLTDFQGPAGNVSNERALGALNQNGPIAPLLEAFSDIEIEQAVPGDGQESDSDFHSQFDRPSQVKPTPLILSPSLLPPSTINSGKHCCCNLKPRSKRDGEASNEWCQCEGSCKKWYHVWCMGYTSSRAFRAQHPDAGTSFRPWVCFECRLRENPLATLLSEEDVQTRVSNFKDIALFRFTLRLVIESGNLPDCPSALGNRLGCAGSTAFSLWQSLEDKGFIARVRDVTSSQSDLGNSHYRNGQKHRSTQITRTATRGKYEITAPRVRQANMAAYFEGSNKMEETLMGLKELRRDVRLDKKRKKACDDEAAVADDSRPDPDSQTLLEANALPPSPWSPNISKQQKKLRTYSERPEKKLKVSLAQRAICSVG</sequence>
<keyword evidence="9" id="KW-1185">Reference proteome</keyword>
<evidence type="ECO:0000256" key="5">
    <source>
        <dbReference type="ARBA" id="ARBA00023254"/>
    </source>
</evidence>
<reference evidence="8 9" key="1">
    <citation type="journal article" date="2016" name="Mol. Biol. Evol.">
        <title>Comparative Genomics of Early-Diverging Mushroom-Forming Fungi Provides Insights into the Origins of Lignocellulose Decay Capabilities.</title>
        <authorList>
            <person name="Nagy L.G."/>
            <person name="Riley R."/>
            <person name="Tritt A."/>
            <person name="Adam C."/>
            <person name="Daum C."/>
            <person name="Floudas D."/>
            <person name="Sun H."/>
            <person name="Yadav J.S."/>
            <person name="Pangilinan J."/>
            <person name="Larsson K.H."/>
            <person name="Matsuura K."/>
            <person name="Barry K."/>
            <person name="Labutti K."/>
            <person name="Kuo R."/>
            <person name="Ohm R.A."/>
            <person name="Bhattacharya S.S."/>
            <person name="Shirouzu T."/>
            <person name="Yoshinaga Y."/>
            <person name="Martin F.M."/>
            <person name="Grigoriev I.V."/>
            <person name="Hibbett D.S."/>
        </authorList>
    </citation>
    <scope>NUCLEOTIDE SEQUENCE [LARGE SCALE GENOMIC DNA]</scope>
    <source>
        <strain evidence="8 9">TUFC12733</strain>
    </source>
</reference>
<proteinExistence type="predicted"/>
<dbReference type="InterPro" id="IPR003511">
    <property type="entry name" value="HORMA_dom"/>
</dbReference>
<keyword evidence="4" id="KW-0539">Nucleus</keyword>
<feature type="domain" description="HORMA" evidence="7">
    <location>
        <begin position="15"/>
        <end position="264"/>
    </location>
</feature>
<dbReference type="GO" id="GO:0005694">
    <property type="term" value="C:chromosome"/>
    <property type="evidence" value="ECO:0007669"/>
    <property type="project" value="UniProtKB-SubCell"/>
</dbReference>
<dbReference type="AlphaFoldDB" id="A0A167RQ40"/>
<evidence type="ECO:0000313" key="8">
    <source>
        <dbReference type="EMBL" id="KZP01156.1"/>
    </source>
</evidence>
<dbReference type="PANTHER" id="PTHR48225">
    <property type="entry name" value="HORMA DOMAIN-CONTAINING PROTEIN 1"/>
    <property type="match status" value="1"/>
</dbReference>
<name>A0A167RQ40_CALVF</name>
<evidence type="ECO:0000256" key="3">
    <source>
        <dbReference type="ARBA" id="ARBA00022454"/>
    </source>
</evidence>
<dbReference type="SUPFAM" id="SSF56019">
    <property type="entry name" value="The spindle assembly checkpoint protein mad2"/>
    <property type="match status" value="1"/>
</dbReference>
<evidence type="ECO:0000256" key="1">
    <source>
        <dbReference type="ARBA" id="ARBA00004123"/>
    </source>
</evidence>